<name>A0A6C0BD71_9ZZZZ</name>
<dbReference type="AlphaFoldDB" id="A0A6C0BD71"/>
<dbReference type="EMBL" id="MN739124">
    <property type="protein sequence ID" value="QHS90056.1"/>
    <property type="molecule type" value="Genomic_DNA"/>
</dbReference>
<evidence type="ECO:0000313" key="1">
    <source>
        <dbReference type="EMBL" id="QHS90056.1"/>
    </source>
</evidence>
<organism evidence="1">
    <name type="scientific">viral metagenome</name>
    <dbReference type="NCBI Taxonomy" id="1070528"/>
    <lineage>
        <taxon>unclassified sequences</taxon>
        <taxon>metagenomes</taxon>
        <taxon>organismal metagenomes</taxon>
    </lineage>
</organism>
<accession>A0A6C0BD71</accession>
<reference evidence="1" key="1">
    <citation type="journal article" date="2020" name="Nature">
        <title>Giant virus diversity and host interactions through global metagenomics.</title>
        <authorList>
            <person name="Schulz F."/>
            <person name="Roux S."/>
            <person name="Paez-Espino D."/>
            <person name="Jungbluth S."/>
            <person name="Walsh D.A."/>
            <person name="Denef V.J."/>
            <person name="McMahon K.D."/>
            <person name="Konstantinidis K.T."/>
            <person name="Eloe-Fadrosh E.A."/>
            <person name="Kyrpides N.C."/>
            <person name="Woyke T."/>
        </authorList>
    </citation>
    <scope>NUCLEOTIDE SEQUENCE</scope>
    <source>
        <strain evidence="1">GVMAG-M-3300010160-4</strain>
    </source>
</reference>
<protein>
    <submittedName>
        <fullName evidence="1">Uncharacterized protein</fullName>
    </submittedName>
</protein>
<proteinExistence type="predicted"/>
<sequence length="181" mass="21238">MLKYYIGELNSVCLVYKSFKVRENVFGFIKLDLEGNDVDKFILDQNKKYATVFYEEETNECIVRNLFKNSLDEKNSYYIDDSSSNMRIKDTLKIIPAFIEKVGKNFYDHYLIEYTINNLMLDGGLADIEIARRVLDEYKEKLVNLKLESNPDSGLVENTSYVNIFLRNLSYENKKNSINNK</sequence>